<proteinExistence type="inferred from homology"/>
<evidence type="ECO:0000256" key="1">
    <source>
        <dbReference type="ARBA" id="ARBA00008791"/>
    </source>
</evidence>
<dbReference type="SUPFAM" id="SSF52402">
    <property type="entry name" value="Adenine nucleotide alpha hydrolases-like"/>
    <property type="match status" value="2"/>
</dbReference>
<keyword evidence="6" id="KW-1185">Reference proteome</keyword>
<name>A0A0L1JKM2_9RHOB</name>
<dbReference type="CDD" id="cd00293">
    <property type="entry name" value="USP-like"/>
    <property type="match status" value="2"/>
</dbReference>
<evidence type="ECO:0000313" key="5">
    <source>
        <dbReference type="EMBL" id="KNG91933.1"/>
    </source>
</evidence>
<keyword evidence="2" id="KW-0547">Nucleotide-binding</keyword>
<protein>
    <recommendedName>
        <fullName evidence="4">UspA domain-containing protein</fullName>
    </recommendedName>
</protein>
<gene>
    <name evidence="5" type="ORF">ATO11_20020</name>
</gene>
<dbReference type="Gene3D" id="3.40.50.620">
    <property type="entry name" value="HUPs"/>
    <property type="match status" value="2"/>
</dbReference>
<dbReference type="STRING" id="1317121.ATO11_20020"/>
<accession>A0A0L1JKM2</accession>
<dbReference type="EMBL" id="AQQZ01000022">
    <property type="protein sequence ID" value="KNG91933.1"/>
    <property type="molecule type" value="Genomic_DNA"/>
</dbReference>
<feature type="domain" description="UspA" evidence="4">
    <location>
        <begin position="139"/>
        <end position="271"/>
    </location>
</feature>
<dbReference type="AlphaFoldDB" id="A0A0L1JKM2"/>
<dbReference type="Proteomes" id="UP000036938">
    <property type="component" value="Unassembled WGS sequence"/>
</dbReference>
<organism evidence="5 6">
    <name type="scientific">Pseudaestuariivita atlantica</name>
    <dbReference type="NCBI Taxonomy" id="1317121"/>
    <lineage>
        <taxon>Bacteria</taxon>
        <taxon>Pseudomonadati</taxon>
        <taxon>Pseudomonadota</taxon>
        <taxon>Alphaproteobacteria</taxon>
        <taxon>Rhodobacterales</taxon>
        <taxon>Paracoccaceae</taxon>
        <taxon>Pseudaestuariivita</taxon>
    </lineage>
</organism>
<dbReference type="Pfam" id="PF00582">
    <property type="entry name" value="Usp"/>
    <property type="match status" value="2"/>
</dbReference>
<evidence type="ECO:0000313" key="6">
    <source>
        <dbReference type="Proteomes" id="UP000036938"/>
    </source>
</evidence>
<dbReference type="OrthoDB" id="5564966at2"/>
<evidence type="ECO:0000259" key="4">
    <source>
        <dbReference type="Pfam" id="PF00582"/>
    </source>
</evidence>
<sequence length="273" mass="29703">MDRILITTDLSARSTHALTRGFTLASSLGARVRVVSVVDDAIPEPLVAGLVADMTKELRRETAALASEVPCNYEIQVSSGDVSEEIVKQAANFDADLIVLGLHRDRAVIDSFRETTMERIARLSHNPVLLVRNAVEGDYRNVLCAIDFSPAAAAAVAAAKQIAGSADYKLFHAYHVVHHMRADFPVNVDLFMRQAEAECKNWAAANPELAALGKVELIDGPLESVFEKQIKRHGPDLVALGAHSRPALSRFLFGSFAKDLIRDPPTDVLVCQP</sequence>
<dbReference type="GO" id="GO:0005524">
    <property type="term" value="F:ATP binding"/>
    <property type="evidence" value="ECO:0007669"/>
    <property type="project" value="UniProtKB-KW"/>
</dbReference>
<evidence type="ECO:0000256" key="2">
    <source>
        <dbReference type="ARBA" id="ARBA00022741"/>
    </source>
</evidence>
<comment type="caution">
    <text evidence="5">The sequence shown here is derived from an EMBL/GenBank/DDBJ whole genome shotgun (WGS) entry which is preliminary data.</text>
</comment>
<dbReference type="RefSeq" id="WP_082176497.1">
    <property type="nucleotide sequence ID" value="NZ_AQQZ01000022.1"/>
</dbReference>
<dbReference type="PANTHER" id="PTHR46268">
    <property type="entry name" value="STRESS RESPONSE PROTEIN NHAX"/>
    <property type="match status" value="1"/>
</dbReference>
<dbReference type="InterPro" id="IPR014729">
    <property type="entry name" value="Rossmann-like_a/b/a_fold"/>
</dbReference>
<keyword evidence="3" id="KW-0067">ATP-binding</keyword>
<evidence type="ECO:0000256" key="3">
    <source>
        <dbReference type="ARBA" id="ARBA00022840"/>
    </source>
</evidence>
<dbReference type="PANTHER" id="PTHR46268:SF27">
    <property type="entry name" value="UNIVERSAL STRESS PROTEIN RV2623"/>
    <property type="match status" value="1"/>
</dbReference>
<dbReference type="InterPro" id="IPR006016">
    <property type="entry name" value="UspA"/>
</dbReference>
<dbReference type="InterPro" id="IPR006015">
    <property type="entry name" value="Universal_stress_UspA"/>
</dbReference>
<comment type="similarity">
    <text evidence="1">Belongs to the universal stress protein A family.</text>
</comment>
<reference evidence="5 6" key="1">
    <citation type="journal article" date="2015" name="Int. J. Syst. Evol. Microbiol.">
        <title>Aestuariivita atlantica sp. nov., isolated from deep sea sediment of the Atlantic Ocean.</title>
        <authorList>
            <person name="Li G."/>
            <person name="Lai Q."/>
            <person name="Du Y."/>
            <person name="Liu X."/>
            <person name="Sun F."/>
            <person name="Shao Z."/>
        </authorList>
    </citation>
    <scope>NUCLEOTIDE SEQUENCE [LARGE SCALE GENOMIC DNA]</scope>
    <source>
        <strain evidence="5 6">22II-S11-z3</strain>
    </source>
</reference>
<feature type="domain" description="UspA" evidence="4">
    <location>
        <begin position="2"/>
        <end position="132"/>
    </location>
</feature>
<dbReference type="PRINTS" id="PR01438">
    <property type="entry name" value="UNVRSLSTRESS"/>
</dbReference>